<reference evidence="3" key="1">
    <citation type="submission" date="2016-12" db="EMBL/GenBank/DDBJ databases">
        <authorList>
            <person name="Meng X."/>
        </authorList>
    </citation>
    <scope>NUCLEOTIDE SEQUENCE [LARGE SCALE GENOMIC DNA]</scope>
    <source>
        <strain evidence="3">DSM 19116</strain>
    </source>
</reference>
<protein>
    <recommendedName>
        <fullName evidence="1">DUF6457 domain-containing protein</fullName>
    </recommendedName>
</protein>
<proteinExistence type="predicted"/>
<dbReference type="InterPro" id="IPR045598">
    <property type="entry name" value="DUF6457"/>
</dbReference>
<comment type="caution">
    <text evidence="2">The sequence shown here is derived from an EMBL/GenBank/DDBJ whole genome shotgun (WGS) entry which is preliminary data.</text>
</comment>
<evidence type="ECO:0000259" key="1">
    <source>
        <dbReference type="Pfam" id="PF20058"/>
    </source>
</evidence>
<dbReference type="EMBL" id="MQVR01000003">
    <property type="protein sequence ID" value="OKL55030.1"/>
    <property type="molecule type" value="Genomic_DNA"/>
</dbReference>
<keyword evidence="3" id="KW-1185">Reference proteome</keyword>
<name>A0A1Q5Q5X8_9ACTO</name>
<dbReference type="STRING" id="208480.SAMN02910418_02176"/>
<feature type="domain" description="DUF6457" evidence="1">
    <location>
        <begin position="2"/>
        <end position="96"/>
    </location>
</feature>
<gene>
    <name evidence="2" type="ORF">BSZ39_01060</name>
</gene>
<evidence type="ECO:0000313" key="2">
    <source>
        <dbReference type="EMBL" id="OKL55030.1"/>
    </source>
</evidence>
<evidence type="ECO:0000313" key="3">
    <source>
        <dbReference type="Proteomes" id="UP000185628"/>
    </source>
</evidence>
<sequence>MAIMHTWLDDVCTTLDLDRTILDRMTPEMLDLIRIVAHGPSRPGAPMTAFLVGLGAGQRFGRAEAGATGEGGAADPTEALATLVHENIDAVTALVRAKENDA</sequence>
<accession>A0A1Q5Q5X8</accession>
<dbReference type="Pfam" id="PF20058">
    <property type="entry name" value="DUF6457"/>
    <property type="match status" value="1"/>
</dbReference>
<dbReference type="AlphaFoldDB" id="A0A1Q5Q5X8"/>
<organism evidence="2 3">
    <name type="scientific">Bowdeniella nasicola</name>
    <dbReference type="NCBI Taxonomy" id="208480"/>
    <lineage>
        <taxon>Bacteria</taxon>
        <taxon>Bacillati</taxon>
        <taxon>Actinomycetota</taxon>
        <taxon>Actinomycetes</taxon>
        <taxon>Actinomycetales</taxon>
        <taxon>Actinomycetaceae</taxon>
        <taxon>Bowdeniella</taxon>
    </lineage>
</organism>
<dbReference type="Proteomes" id="UP000185628">
    <property type="component" value="Unassembled WGS sequence"/>
</dbReference>